<accession>A0AAV1CHT1</accession>
<keyword evidence="2" id="KW-1185">Reference proteome</keyword>
<name>A0AAV1CHT1_OLDCO</name>
<proteinExistence type="predicted"/>
<protein>
    <submittedName>
        <fullName evidence="1">OLC1v1030500C1</fullName>
    </submittedName>
</protein>
<dbReference type="AlphaFoldDB" id="A0AAV1CHT1"/>
<sequence length="139" mass="16045">MVNKEETLSSAGVSKILVALTQISIKLDKQNEGLYQIRKNVVQGGNHTDSACLGQRKVQSYHGIDAGFQRSTSYQEHDYNQRQRIQYYESIKKCRAQEHQGPFIASQEAIAKTTMIKERTRFRLAEQRRIEEEKAKEVQ</sequence>
<dbReference type="EMBL" id="OX459119">
    <property type="protein sequence ID" value="CAI9094713.1"/>
    <property type="molecule type" value="Genomic_DNA"/>
</dbReference>
<reference evidence="1" key="1">
    <citation type="submission" date="2023-03" db="EMBL/GenBank/DDBJ databases">
        <authorList>
            <person name="Julca I."/>
        </authorList>
    </citation>
    <scope>NUCLEOTIDE SEQUENCE</scope>
</reference>
<evidence type="ECO:0000313" key="1">
    <source>
        <dbReference type="EMBL" id="CAI9094713.1"/>
    </source>
</evidence>
<evidence type="ECO:0000313" key="2">
    <source>
        <dbReference type="Proteomes" id="UP001161247"/>
    </source>
</evidence>
<organism evidence="1 2">
    <name type="scientific">Oldenlandia corymbosa var. corymbosa</name>
    <dbReference type="NCBI Taxonomy" id="529605"/>
    <lineage>
        <taxon>Eukaryota</taxon>
        <taxon>Viridiplantae</taxon>
        <taxon>Streptophyta</taxon>
        <taxon>Embryophyta</taxon>
        <taxon>Tracheophyta</taxon>
        <taxon>Spermatophyta</taxon>
        <taxon>Magnoliopsida</taxon>
        <taxon>eudicotyledons</taxon>
        <taxon>Gunneridae</taxon>
        <taxon>Pentapetalae</taxon>
        <taxon>asterids</taxon>
        <taxon>lamiids</taxon>
        <taxon>Gentianales</taxon>
        <taxon>Rubiaceae</taxon>
        <taxon>Rubioideae</taxon>
        <taxon>Spermacoceae</taxon>
        <taxon>Hedyotis-Oldenlandia complex</taxon>
        <taxon>Oldenlandia</taxon>
    </lineage>
</organism>
<gene>
    <name evidence="1" type="ORF">OLC1_LOCUS5816</name>
</gene>
<dbReference type="Proteomes" id="UP001161247">
    <property type="component" value="Chromosome 2"/>
</dbReference>